<gene>
    <name evidence="1" type="ORF">NCTC9128_00948</name>
</gene>
<dbReference type="EMBL" id="UAWN01000004">
    <property type="protein sequence ID" value="SQC08991.1"/>
    <property type="molecule type" value="Genomic_DNA"/>
</dbReference>
<dbReference type="Proteomes" id="UP000251088">
    <property type="component" value="Unassembled WGS sequence"/>
</dbReference>
<organism evidence="1 2">
    <name type="scientific">Klebsiella pneumoniae</name>
    <dbReference type="NCBI Taxonomy" id="573"/>
    <lineage>
        <taxon>Bacteria</taxon>
        <taxon>Pseudomonadati</taxon>
        <taxon>Pseudomonadota</taxon>
        <taxon>Gammaproteobacteria</taxon>
        <taxon>Enterobacterales</taxon>
        <taxon>Enterobacteriaceae</taxon>
        <taxon>Klebsiella/Raoultella group</taxon>
        <taxon>Klebsiella</taxon>
        <taxon>Klebsiella pneumoniae complex</taxon>
    </lineage>
</organism>
<dbReference type="Pfam" id="PF23842">
    <property type="entry name" value="Phage_tail_terminator_3"/>
    <property type="match status" value="1"/>
</dbReference>
<evidence type="ECO:0000313" key="2">
    <source>
        <dbReference type="Proteomes" id="UP000251088"/>
    </source>
</evidence>
<name>A0A2X3C7U9_KLEPN</name>
<reference evidence="1 2" key="1">
    <citation type="submission" date="2018-06" db="EMBL/GenBank/DDBJ databases">
        <authorList>
            <consortium name="Pathogen Informatics"/>
            <person name="Doyle S."/>
        </authorList>
    </citation>
    <scope>NUCLEOTIDE SEQUENCE [LARGE SCALE GENOMIC DNA]</scope>
    <source>
        <strain evidence="1 2">NCTC9128</strain>
    </source>
</reference>
<dbReference type="AlphaFoldDB" id="A0A2X3C7U9"/>
<proteinExistence type="predicted"/>
<dbReference type="InterPro" id="IPR056950">
    <property type="entry name" value="Phage_tail_terminator_3"/>
</dbReference>
<protein>
    <submittedName>
        <fullName evidence="1">Uncharacterized protein</fullName>
    </submittedName>
</protein>
<evidence type="ECO:0000313" key="1">
    <source>
        <dbReference type="EMBL" id="SQC08991.1"/>
    </source>
</evidence>
<sequence>MAADYYVMVDVISKGKASADYAQSENDAQAIIDYVQQNPMTHTCLWADIQHGRIPSPVITAEGVWCGACSSPASLADNTE</sequence>
<accession>A0A2X3C7U9</accession>